<reference evidence="2" key="2">
    <citation type="journal article" date="2015" name="Data Brief">
        <title>Shoot transcriptome of the giant reed, Arundo donax.</title>
        <authorList>
            <person name="Barrero R.A."/>
            <person name="Guerrero F.D."/>
            <person name="Moolhuijzen P."/>
            <person name="Goolsby J.A."/>
            <person name="Tidwell J."/>
            <person name="Bellgard S.E."/>
            <person name="Bellgard M.I."/>
        </authorList>
    </citation>
    <scope>NUCLEOTIDE SEQUENCE</scope>
    <source>
        <tissue evidence="2">Shoot tissue taken approximately 20 cm above the soil surface</tissue>
    </source>
</reference>
<name>A0A0A8YWZ4_ARUDO</name>
<reference evidence="2" key="1">
    <citation type="submission" date="2014-09" db="EMBL/GenBank/DDBJ databases">
        <authorList>
            <person name="Magalhaes I.L.F."/>
            <person name="Oliveira U."/>
            <person name="Santos F.R."/>
            <person name="Vidigal T.H.D.A."/>
            <person name="Brescovit A.D."/>
            <person name="Santos A.J."/>
        </authorList>
    </citation>
    <scope>NUCLEOTIDE SEQUENCE</scope>
    <source>
        <tissue evidence="2">Shoot tissue taken approximately 20 cm above the soil surface</tissue>
    </source>
</reference>
<evidence type="ECO:0000313" key="2">
    <source>
        <dbReference type="EMBL" id="JAD31639.1"/>
    </source>
</evidence>
<organism evidence="2">
    <name type="scientific">Arundo donax</name>
    <name type="common">Giant reed</name>
    <name type="synonym">Donax arundinaceus</name>
    <dbReference type="NCBI Taxonomy" id="35708"/>
    <lineage>
        <taxon>Eukaryota</taxon>
        <taxon>Viridiplantae</taxon>
        <taxon>Streptophyta</taxon>
        <taxon>Embryophyta</taxon>
        <taxon>Tracheophyta</taxon>
        <taxon>Spermatophyta</taxon>
        <taxon>Magnoliopsida</taxon>
        <taxon>Liliopsida</taxon>
        <taxon>Poales</taxon>
        <taxon>Poaceae</taxon>
        <taxon>PACMAD clade</taxon>
        <taxon>Arundinoideae</taxon>
        <taxon>Arundineae</taxon>
        <taxon>Arundo</taxon>
    </lineage>
</organism>
<accession>A0A0A8YWZ4</accession>
<protein>
    <submittedName>
        <fullName evidence="2">CSLF3-cellulose synthase-like family F</fullName>
    </submittedName>
</protein>
<sequence>MQANVQQSSHHKCNRKQDQEDAGLLAPASYDRQPKRIEEHHDPRVEQNTQRRMPLLHRRP</sequence>
<proteinExistence type="predicted"/>
<feature type="region of interest" description="Disordered" evidence="1">
    <location>
        <begin position="1"/>
        <end position="60"/>
    </location>
</feature>
<dbReference type="AlphaFoldDB" id="A0A0A8YWZ4"/>
<evidence type="ECO:0000256" key="1">
    <source>
        <dbReference type="SAM" id="MobiDB-lite"/>
    </source>
</evidence>
<dbReference type="EMBL" id="GBRH01266256">
    <property type="protein sequence ID" value="JAD31639.1"/>
    <property type="molecule type" value="Transcribed_RNA"/>
</dbReference>
<feature type="compositionally biased region" description="Basic and acidic residues" evidence="1">
    <location>
        <begin position="32"/>
        <end position="45"/>
    </location>
</feature>